<comment type="caution">
    <text evidence="2">The sequence shown here is derived from an EMBL/GenBank/DDBJ whole genome shotgun (WGS) entry which is preliminary data.</text>
</comment>
<evidence type="ECO:0000313" key="2">
    <source>
        <dbReference type="EMBL" id="OBX34645.1"/>
    </source>
</evidence>
<organism evidence="2 3">
    <name type="scientific">Halomonas elongata</name>
    <dbReference type="NCBI Taxonomy" id="2746"/>
    <lineage>
        <taxon>Bacteria</taxon>
        <taxon>Pseudomonadati</taxon>
        <taxon>Pseudomonadota</taxon>
        <taxon>Gammaproteobacteria</taxon>
        <taxon>Oceanospirillales</taxon>
        <taxon>Halomonadaceae</taxon>
        <taxon>Halomonas</taxon>
    </lineage>
</organism>
<reference evidence="2 3" key="1">
    <citation type="submission" date="2016-06" db="EMBL/GenBank/DDBJ databases">
        <title>Genome sequence of halotolerant plant growth promoting strain of Halomonas elongata HEK1 isolated from salterns of Rann of Kutch, Gujarat, India.</title>
        <authorList>
            <person name="Gaba S."/>
            <person name="Singh R.N."/>
            <person name="Abrol S."/>
            <person name="Kaushik R."/>
            <person name="Saxena A.K."/>
        </authorList>
    </citation>
    <scope>NUCLEOTIDE SEQUENCE [LARGE SCALE GENOMIC DNA]</scope>
    <source>
        <strain evidence="2 3">HEK1</strain>
    </source>
</reference>
<evidence type="ECO:0000313" key="3">
    <source>
        <dbReference type="Proteomes" id="UP000092504"/>
    </source>
</evidence>
<proteinExistence type="predicted"/>
<name>A0A1B8NXE7_HALEL</name>
<feature type="compositionally biased region" description="Basic and acidic residues" evidence="1">
    <location>
        <begin position="42"/>
        <end position="54"/>
    </location>
</feature>
<dbReference type="EMBL" id="MAJD01000002">
    <property type="protein sequence ID" value="OBX34645.1"/>
    <property type="molecule type" value="Genomic_DNA"/>
</dbReference>
<feature type="region of interest" description="Disordered" evidence="1">
    <location>
        <begin position="15"/>
        <end position="54"/>
    </location>
</feature>
<gene>
    <name evidence="2" type="ORF">A8U91_03702</name>
</gene>
<evidence type="ECO:0000256" key="1">
    <source>
        <dbReference type="SAM" id="MobiDB-lite"/>
    </source>
</evidence>
<dbReference type="AlphaFoldDB" id="A0A1B8NXE7"/>
<accession>A0A1B8NXE7</accession>
<dbReference type="PATRIC" id="fig|2746.7.peg.3809"/>
<protein>
    <submittedName>
        <fullName evidence="2">Uncharacterized protein</fullName>
    </submittedName>
</protein>
<sequence length="143" mass="15932">MRPLLDAHLQADAASLQGETPEDVQHTGEPALSSDLQRAHARRNEARHFPPDQSDVEERLARIRIHLALLAGGRVAQRDEPLRLAIQVERLNENLGREPSQAEELRSVLCELLATGPIPPALWEREVGELDRSLESLTQLPPP</sequence>
<dbReference type="Proteomes" id="UP000092504">
    <property type="component" value="Unassembled WGS sequence"/>
</dbReference>